<comment type="caution">
    <text evidence="5">The sequence shown here is derived from an EMBL/GenBank/DDBJ whole genome shotgun (WGS) entry which is preliminary data.</text>
</comment>
<reference evidence="5 6" key="1">
    <citation type="submission" date="2018-05" db="EMBL/GenBank/DDBJ databases">
        <title>Genomic Encyclopedia of Type Strains, Phase IV (KMG-IV): sequencing the most valuable type-strain genomes for metagenomic binning, comparative biology and taxonomic classification.</title>
        <authorList>
            <person name="Goeker M."/>
        </authorList>
    </citation>
    <scope>NUCLEOTIDE SEQUENCE [LARGE SCALE GENOMIC DNA]</scope>
    <source>
        <strain evidence="5 6">DSM 6986</strain>
    </source>
</reference>
<keyword evidence="2 5" id="KW-0808">Transferase</keyword>
<dbReference type="SUPFAM" id="SSF53756">
    <property type="entry name" value="UDP-Glycosyltransferase/glycogen phosphorylase"/>
    <property type="match status" value="1"/>
</dbReference>
<dbReference type="EMBL" id="QGGG01000035">
    <property type="protein sequence ID" value="PWJ72391.1"/>
    <property type="molecule type" value="Genomic_DNA"/>
</dbReference>
<dbReference type="Pfam" id="PF00534">
    <property type="entry name" value="Glycos_transf_1"/>
    <property type="match status" value="1"/>
</dbReference>
<dbReference type="Proteomes" id="UP000245396">
    <property type="component" value="Unassembled WGS sequence"/>
</dbReference>
<accession>A0A316BHK8</accession>
<dbReference type="InterPro" id="IPR008928">
    <property type="entry name" value="6-hairpin_glycosidase_sf"/>
</dbReference>
<keyword evidence="1" id="KW-0328">Glycosyltransferase</keyword>
<gene>
    <name evidence="5" type="ORF">C7441_1351</name>
</gene>
<evidence type="ECO:0000313" key="6">
    <source>
        <dbReference type="Proteomes" id="UP000245396"/>
    </source>
</evidence>
<feature type="domain" description="Glycosyltransferase subfamily 4-like N-terminal" evidence="4">
    <location>
        <begin position="429"/>
        <end position="535"/>
    </location>
</feature>
<evidence type="ECO:0000313" key="5">
    <source>
        <dbReference type="EMBL" id="PWJ72391.1"/>
    </source>
</evidence>
<evidence type="ECO:0000256" key="1">
    <source>
        <dbReference type="ARBA" id="ARBA00022676"/>
    </source>
</evidence>
<name>A0A316BHK8_PSESE</name>
<evidence type="ECO:0000259" key="3">
    <source>
        <dbReference type="Pfam" id="PF00534"/>
    </source>
</evidence>
<dbReference type="AlphaFoldDB" id="A0A316BHK8"/>
<protein>
    <submittedName>
        <fullName evidence="5">Glycosyltransferase involved in cell wall biosynthesis</fullName>
    </submittedName>
</protein>
<dbReference type="RefSeq" id="WP_109614976.1">
    <property type="nucleotide sequence ID" value="NZ_QGGG01000035.1"/>
</dbReference>
<proteinExistence type="predicted"/>
<dbReference type="InterPro" id="IPR028098">
    <property type="entry name" value="Glyco_trans_4-like_N"/>
</dbReference>
<sequence>MKRRVQLARDAVALGHESIARGYDSHCQDEIHDHAMAFGIFASTYALLGDRVRSQYMCQWLQNDAVKPNGATGWGLPFKWGAFSSDDKNSVTVVYGVTSALAIRGLIDYSSTFGADIPNCVVKFLDYYLQFFVETPEGGYFGYSDQPADLKSVFNVSSLLAGQYARAGKLLNRADYKRVARLVADDIMANAQSSPVGDFWSYGANIDRPNDAVHASYAVQGLIDVNRWLDTGYKLDLATRYLRKFVRNGRAFEYVRHGNLEPKLQQRPARAWGVGMLLYTACEASDKYLQGLVEAALPAYRHENGQYGILPASKVSYPRHQAHIALGLARSAKAEYSGAKMTKTHQPHIVSIVLNGVAGDSRVIKTAKSAEEAGFKATIVGMSKVEKVTKATIEGVNVVLVPSPLTDLQSRKMWPSDKDQRQLWMLVEGALKEILPVVKNLNPSLIHSHDMSGLRVGAAVTKFLAAGGKSVPWVHDLHEFVVGLTTVPENYRKSSVEYERRYLRQPDHLLTVSDRLAQEVQGIYHLRQAPTVIYNAPVARDVDPSEPDVRSVLGLPNSVPLAVYIGVAKKERGCETILDAIAQNSNLHICFVSDSGYVDQLQERALAHGMGDRFHRVPYVPTDQVSSFIRTADFGTHGLIHYPNGEVALPNKLFEYLQAGLPLVVSDVAEMKRFVEAYNVGAVFEAENAESCGAAMQSVIRDTELFRANITKDLTNKFSWQEQSRKIGDIYSDLLQKFRTNLRSKIVIGDGSANLDLLAQKMDISDTKTGVISVDQPEFACDFYANPTVLSDRAGMLSGLVSRYHTFLESFTF</sequence>
<dbReference type="GO" id="GO:0005975">
    <property type="term" value="P:carbohydrate metabolic process"/>
    <property type="evidence" value="ECO:0007669"/>
    <property type="project" value="InterPro"/>
</dbReference>
<dbReference type="Gene3D" id="3.40.50.2000">
    <property type="entry name" value="Glycogen Phosphorylase B"/>
    <property type="match status" value="2"/>
</dbReference>
<feature type="domain" description="Glycosyl transferase family 1" evidence="3">
    <location>
        <begin position="549"/>
        <end position="705"/>
    </location>
</feature>
<dbReference type="InterPro" id="IPR001296">
    <property type="entry name" value="Glyco_trans_1"/>
</dbReference>
<dbReference type="PANTHER" id="PTHR12526">
    <property type="entry name" value="GLYCOSYLTRANSFERASE"/>
    <property type="match status" value="1"/>
</dbReference>
<dbReference type="Pfam" id="PF13439">
    <property type="entry name" value="Glyco_transf_4"/>
    <property type="match status" value="1"/>
</dbReference>
<dbReference type="OrthoDB" id="9783380at2"/>
<dbReference type="PANTHER" id="PTHR12526:SF629">
    <property type="entry name" value="TEICHURONIC ACID BIOSYNTHESIS GLYCOSYLTRANSFERASE TUAH-RELATED"/>
    <property type="match status" value="1"/>
</dbReference>
<evidence type="ECO:0000259" key="4">
    <source>
        <dbReference type="Pfam" id="PF13439"/>
    </source>
</evidence>
<dbReference type="GO" id="GO:0016757">
    <property type="term" value="F:glycosyltransferase activity"/>
    <property type="evidence" value="ECO:0007669"/>
    <property type="project" value="UniProtKB-KW"/>
</dbReference>
<dbReference type="SUPFAM" id="SSF48208">
    <property type="entry name" value="Six-hairpin glycosidases"/>
    <property type="match status" value="1"/>
</dbReference>
<organism evidence="5 6">
    <name type="scientific">Pseudaminobacter salicylatoxidans</name>
    <dbReference type="NCBI Taxonomy" id="93369"/>
    <lineage>
        <taxon>Bacteria</taxon>
        <taxon>Pseudomonadati</taxon>
        <taxon>Pseudomonadota</taxon>
        <taxon>Alphaproteobacteria</taxon>
        <taxon>Hyphomicrobiales</taxon>
        <taxon>Phyllobacteriaceae</taxon>
        <taxon>Pseudaminobacter</taxon>
    </lineage>
</organism>
<dbReference type="CDD" id="cd03801">
    <property type="entry name" value="GT4_PimA-like"/>
    <property type="match status" value="1"/>
</dbReference>
<keyword evidence="6" id="KW-1185">Reference proteome</keyword>
<evidence type="ECO:0000256" key="2">
    <source>
        <dbReference type="ARBA" id="ARBA00022679"/>
    </source>
</evidence>